<sequence length="600" mass="66572">MPPKALKKIEGCKDFPSDASHIADGKYAISCDNERTLEAADETVKAEIWFKSPVRLRHRDGAPVDSVLTRQQALDLDTIRKIDRLQLVAESHDQGYADAPSAGNWTWFELVILESETAFAPRVKDGVELVWKSHDNRFLSEEYGWVEGKVFEEQHDLLRMLEDGNVIAVRLCARFLGWEIHARKAYLIIEIGSEEDHLQVDRDPPPPYGEIVSKVENIQAVFNEVNASIQSGFQPSLPEGLYRAELLSTGGERPLRVLSLDGGGVRGLSSLHLLSAVMTRAAPGKKPCEVFDMIGGTSTGGYIAIMLGRLRMTVDECIQKYQEFMVQIFNKGIVEKTADFLFNGEFYDEGILERLIKQLVKEKTGDSEAKLLEEGGEPAFVMAVSQQAGNNRGPMFLRSYHNKQDMSALPDIKIWEAARATSAAPAYFSPITVGDYTLVDGGLGANNPLGWLWTEVLGVFGPARATSCFLSIGTGMAANQAILAPGKLGSHVVEAAFAAAACNTELTNILFRSLVNAFAPRPMDKKYWRLNVGEEIPAWDEEKRTWYVFKKYTVHHIDNYRDVGQLDDVGALKVLMEMTAKYIKEQDELIGDCAKSLMAA</sequence>
<name>A0A2S4LAF6_9HYPO</name>
<evidence type="ECO:0000256" key="2">
    <source>
        <dbReference type="ARBA" id="ARBA00022963"/>
    </source>
</evidence>
<gene>
    <name evidence="6" type="ORF">TPAR_00377</name>
</gene>
<protein>
    <submittedName>
        <fullName evidence="6">Calcium-independent phospholipase A2-gamma</fullName>
    </submittedName>
</protein>
<reference evidence="6 7" key="1">
    <citation type="submission" date="2018-01" db="EMBL/GenBank/DDBJ databases">
        <title>Harnessing the power of phylogenomics to disentangle the directionality and signatures of interkingdom host jumping in the parasitic fungal genus Tolypocladium.</title>
        <authorList>
            <person name="Quandt C.A."/>
            <person name="Patterson W."/>
            <person name="Spatafora J.W."/>
        </authorList>
    </citation>
    <scope>NUCLEOTIDE SEQUENCE [LARGE SCALE GENOMIC DNA]</scope>
    <source>
        <strain evidence="6 7">NRBC 100945</strain>
    </source>
</reference>
<dbReference type="InterPro" id="IPR016035">
    <property type="entry name" value="Acyl_Trfase/lysoPLipase"/>
</dbReference>
<dbReference type="SUPFAM" id="SSF52151">
    <property type="entry name" value="FabD/lysophospholipase-like"/>
    <property type="match status" value="1"/>
</dbReference>
<evidence type="ECO:0000256" key="4">
    <source>
        <dbReference type="PROSITE-ProRule" id="PRU01161"/>
    </source>
</evidence>
<keyword evidence="7" id="KW-1185">Reference proteome</keyword>
<dbReference type="GO" id="GO:0016042">
    <property type="term" value="P:lipid catabolic process"/>
    <property type="evidence" value="ECO:0007669"/>
    <property type="project" value="UniProtKB-UniRule"/>
</dbReference>
<feature type="short sequence motif" description="GXSXG" evidence="4">
    <location>
        <begin position="296"/>
        <end position="300"/>
    </location>
</feature>
<comment type="caution">
    <text evidence="6">The sequence shown here is derived from an EMBL/GenBank/DDBJ whole genome shotgun (WGS) entry which is preliminary data.</text>
</comment>
<dbReference type="OrthoDB" id="1658288at2759"/>
<dbReference type="STRING" id="94208.A0A2S4LAF6"/>
<keyword evidence="2 4" id="KW-0442">Lipid degradation</keyword>
<dbReference type="PANTHER" id="PTHR24185">
    <property type="entry name" value="CALCIUM-INDEPENDENT PHOSPHOLIPASE A2-GAMMA"/>
    <property type="match status" value="1"/>
</dbReference>
<dbReference type="GO" id="GO:0019369">
    <property type="term" value="P:arachidonate metabolic process"/>
    <property type="evidence" value="ECO:0007669"/>
    <property type="project" value="TreeGrafter"/>
</dbReference>
<organism evidence="6 7">
    <name type="scientific">Tolypocladium paradoxum</name>
    <dbReference type="NCBI Taxonomy" id="94208"/>
    <lineage>
        <taxon>Eukaryota</taxon>
        <taxon>Fungi</taxon>
        <taxon>Dikarya</taxon>
        <taxon>Ascomycota</taxon>
        <taxon>Pezizomycotina</taxon>
        <taxon>Sordariomycetes</taxon>
        <taxon>Hypocreomycetidae</taxon>
        <taxon>Hypocreales</taxon>
        <taxon>Ophiocordycipitaceae</taxon>
        <taxon>Tolypocladium</taxon>
    </lineage>
</organism>
<feature type="domain" description="PNPLA" evidence="5">
    <location>
        <begin position="258"/>
        <end position="453"/>
    </location>
</feature>
<feature type="active site" description="Proton acceptor" evidence="4">
    <location>
        <position position="440"/>
    </location>
</feature>
<feature type="short sequence motif" description="DGA/G" evidence="4">
    <location>
        <begin position="440"/>
        <end position="442"/>
    </location>
</feature>
<dbReference type="InterPro" id="IPR002641">
    <property type="entry name" value="PNPLA_dom"/>
</dbReference>
<dbReference type="Gene3D" id="3.40.1090.10">
    <property type="entry name" value="Cytosolic phospholipase A2 catalytic domain"/>
    <property type="match status" value="1"/>
</dbReference>
<evidence type="ECO:0000313" key="6">
    <source>
        <dbReference type="EMBL" id="POR39434.1"/>
    </source>
</evidence>
<dbReference type="Proteomes" id="UP000237481">
    <property type="component" value="Unassembled WGS sequence"/>
</dbReference>
<evidence type="ECO:0000313" key="7">
    <source>
        <dbReference type="Proteomes" id="UP000237481"/>
    </source>
</evidence>
<dbReference type="Pfam" id="PF01734">
    <property type="entry name" value="Patatin"/>
    <property type="match status" value="1"/>
</dbReference>
<evidence type="ECO:0000256" key="1">
    <source>
        <dbReference type="ARBA" id="ARBA00022801"/>
    </source>
</evidence>
<dbReference type="AlphaFoldDB" id="A0A2S4LAF6"/>
<keyword evidence="3 4" id="KW-0443">Lipid metabolism</keyword>
<feature type="short sequence motif" description="GXGXXG" evidence="4">
    <location>
        <begin position="262"/>
        <end position="267"/>
    </location>
</feature>
<dbReference type="EMBL" id="PKSG01000040">
    <property type="protein sequence ID" value="POR39434.1"/>
    <property type="molecule type" value="Genomic_DNA"/>
</dbReference>
<proteinExistence type="predicted"/>
<dbReference type="GO" id="GO:0016020">
    <property type="term" value="C:membrane"/>
    <property type="evidence" value="ECO:0007669"/>
    <property type="project" value="TreeGrafter"/>
</dbReference>
<evidence type="ECO:0000256" key="3">
    <source>
        <dbReference type="ARBA" id="ARBA00023098"/>
    </source>
</evidence>
<dbReference type="GO" id="GO:0047499">
    <property type="term" value="F:calcium-independent phospholipase A2 activity"/>
    <property type="evidence" value="ECO:0007669"/>
    <property type="project" value="TreeGrafter"/>
</dbReference>
<dbReference type="PANTHER" id="PTHR24185:SF1">
    <property type="entry name" value="CALCIUM-INDEPENDENT PHOSPHOLIPASE A2-GAMMA"/>
    <property type="match status" value="1"/>
</dbReference>
<feature type="active site" description="Nucleophile" evidence="4">
    <location>
        <position position="298"/>
    </location>
</feature>
<accession>A0A2S4LAF6</accession>
<dbReference type="PROSITE" id="PS51635">
    <property type="entry name" value="PNPLA"/>
    <property type="match status" value="1"/>
</dbReference>
<dbReference type="GO" id="GO:0046486">
    <property type="term" value="P:glycerolipid metabolic process"/>
    <property type="evidence" value="ECO:0007669"/>
    <property type="project" value="UniProtKB-ARBA"/>
</dbReference>
<keyword evidence="1 4" id="KW-0378">Hydrolase</keyword>
<evidence type="ECO:0000259" key="5">
    <source>
        <dbReference type="PROSITE" id="PS51635"/>
    </source>
</evidence>